<reference evidence="1 2" key="1">
    <citation type="submission" date="2021-06" db="EMBL/GenBank/DDBJ databases">
        <title>Caerostris extrusa draft genome.</title>
        <authorList>
            <person name="Kono N."/>
            <person name="Arakawa K."/>
        </authorList>
    </citation>
    <scope>NUCLEOTIDE SEQUENCE [LARGE SCALE GENOMIC DNA]</scope>
</reference>
<name>A0AAV4QIR6_CAEEX</name>
<protein>
    <submittedName>
        <fullName evidence="1">Uncharacterized protein</fullName>
    </submittedName>
</protein>
<gene>
    <name evidence="1" type="ORF">CEXT_399571</name>
</gene>
<evidence type="ECO:0000313" key="1">
    <source>
        <dbReference type="EMBL" id="GIY07976.1"/>
    </source>
</evidence>
<dbReference type="EMBL" id="BPLR01006187">
    <property type="protein sequence ID" value="GIY07976.1"/>
    <property type="molecule type" value="Genomic_DNA"/>
</dbReference>
<organism evidence="1 2">
    <name type="scientific">Caerostris extrusa</name>
    <name type="common">Bark spider</name>
    <name type="synonym">Caerostris bankana</name>
    <dbReference type="NCBI Taxonomy" id="172846"/>
    <lineage>
        <taxon>Eukaryota</taxon>
        <taxon>Metazoa</taxon>
        <taxon>Ecdysozoa</taxon>
        <taxon>Arthropoda</taxon>
        <taxon>Chelicerata</taxon>
        <taxon>Arachnida</taxon>
        <taxon>Araneae</taxon>
        <taxon>Araneomorphae</taxon>
        <taxon>Entelegynae</taxon>
        <taxon>Araneoidea</taxon>
        <taxon>Araneidae</taxon>
        <taxon>Caerostris</taxon>
    </lineage>
</organism>
<sequence>MLFPTRCIPAESGTYLRTADIVICIGVQILIGSQCIWTVCGRAAELTELPSVEREIGSCVMRELRSYSEEPRRTVDFRLLPLEVGWNYKPKTGLIAGLFATLSE</sequence>
<keyword evidence="2" id="KW-1185">Reference proteome</keyword>
<comment type="caution">
    <text evidence="1">The sequence shown here is derived from an EMBL/GenBank/DDBJ whole genome shotgun (WGS) entry which is preliminary data.</text>
</comment>
<dbReference type="Proteomes" id="UP001054945">
    <property type="component" value="Unassembled WGS sequence"/>
</dbReference>
<proteinExistence type="predicted"/>
<dbReference type="AlphaFoldDB" id="A0AAV4QIR6"/>
<evidence type="ECO:0000313" key="2">
    <source>
        <dbReference type="Proteomes" id="UP001054945"/>
    </source>
</evidence>
<accession>A0AAV4QIR6</accession>